<dbReference type="Gene3D" id="3.30.830.10">
    <property type="entry name" value="Metalloenzyme, LuxS/M16 peptidase-like"/>
    <property type="match status" value="2"/>
</dbReference>
<dbReference type="Pfam" id="PF00675">
    <property type="entry name" value="Peptidase_M16"/>
    <property type="match status" value="1"/>
</dbReference>
<feature type="domain" description="Peptidase M16 C-terminal" evidence="9">
    <location>
        <begin position="189"/>
        <end position="362"/>
    </location>
</feature>
<name>A0A5R8YMY7_9PSED</name>
<dbReference type="InterPro" id="IPR011765">
    <property type="entry name" value="Pept_M16_N"/>
</dbReference>
<keyword evidence="5" id="KW-0482">Metalloprotease</keyword>
<reference evidence="10 11" key="1">
    <citation type="submission" date="2019-05" db="EMBL/GenBank/DDBJ databases">
        <title>Pseudomonas sp. SC006 isolated from lettuce that can produce HBGAs.</title>
        <authorList>
            <person name="Wang D."/>
            <person name="Liao N."/>
            <person name="Liu D."/>
            <person name="Zhang Z."/>
            <person name="Zou S."/>
        </authorList>
    </citation>
    <scope>NUCLEOTIDE SEQUENCE [LARGE SCALE GENOMIC DNA]</scope>
    <source>
        <strain evidence="10 11">SC006</strain>
    </source>
</reference>
<proteinExistence type="inferred from homology"/>
<dbReference type="PANTHER" id="PTHR43690">
    <property type="entry name" value="NARDILYSIN"/>
    <property type="match status" value="1"/>
</dbReference>
<keyword evidence="3" id="KW-0378">Hydrolase</keyword>
<evidence type="ECO:0000256" key="3">
    <source>
        <dbReference type="ARBA" id="ARBA00022801"/>
    </source>
</evidence>
<evidence type="ECO:0000313" key="10">
    <source>
        <dbReference type="EMBL" id="TLP54112.1"/>
    </source>
</evidence>
<feature type="chain" id="PRO_5024324454" evidence="7">
    <location>
        <begin position="19"/>
        <end position="468"/>
    </location>
</feature>
<keyword evidence="6" id="KW-1133">Transmembrane helix</keyword>
<dbReference type="SUPFAM" id="SSF63411">
    <property type="entry name" value="LuxS/MPP-like metallohydrolase"/>
    <property type="match status" value="2"/>
</dbReference>
<accession>A0A5R8YMY7</accession>
<dbReference type="AlphaFoldDB" id="A0A5R8YMY7"/>
<evidence type="ECO:0000259" key="8">
    <source>
        <dbReference type="Pfam" id="PF00675"/>
    </source>
</evidence>
<keyword evidence="7" id="KW-0732">Signal</keyword>
<sequence length="468" mass="53129">MRCLMFVCLLICSLPSLALDRSRVEGYLLPNGLQVILKSGYERDHVSIRLVVGVGLDDFDCNQRELPHLLEHLLFSGIDETGEGGLEERLQALGGEWNAFTSSADTTFVIEAPARNQRKVLDLLLALLRDTRIDDKALATAKRIIEREDGGHYGHLQRWLDRQQVGHPASDQLATELGLKCKERSDLDDMTLEQVQQLRERWYAANNMSLIVVGGLDRVLPAYLERTFGTLPASEPEERRNLESITQQAEHRRDLTRGWLGDSVKLHWLFVEPTPEDGQEQTLELLSRYLDWALYDQLRLRHGLSYGPSVQRESFGDSGLLSLNADLERNDLDAALNVLDQLFEHLRTHGLDPDTFARIKEAAIARESWTTQGNSALADYYWGALNAYDNGRFSDPVRQMRLVSLTQANQALHELLKQPGYLRIEKPLLSYDELYGWVALVLGLILAAALIRWRRPKAAKPSDATRER</sequence>
<dbReference type="InterPro" id="IPR011249">
    <property type="entry name" value="Metalloenz_LuxS/M16"/>
</dbReference>
<keyword evidence="11" id="KW-1185">Reference proteome</keyword>
<dbReference type="GO" id="GO:0046872">
    <property type="term" value="F:metal ion binding"/>
    <property type="evidence" value="ECO:0007669"/>
    <property type="project" value="InterPro"/>
</dbReference>
<keyword evidence="6" id="KW-0472">Membrane</keyword>
<feature type="domain" description="Peptidase M16 N-terminal" evidence="8">
    <location>
        <begin position="35"/>
        <end position="148"/>
    </location>
</feature>
<dbReference type="GO" id="GO:0008237">
    <property type="term" value="F:metallopeptidase activity"/>
    <property type="evidence" value="ECO:0007669"/>
    <property type="project" value="UniProtKB-KW"/>
</dbReference>
<evidence type="ECO:0000256" key="5">
    <source>
        <dbReference type="ARBA" id="ARBA00023049"/>
    </source>
</evidence>
<keyword evidence="6" id="KW-0812">Transmembrane</keyword>
<dbReference type="PANTHER" id="PTHR43690:SF17">
    <property type="entry name" value="PROTEIN YHJJ"/>
    <property type="match status" value="1"/>
</dbReference>
<evidence type="ECO:0000256" key="6">
    <source>
        <dbReference type="SAM" id="Phobius"/>
    </source>
</evidence>
<dbReference type="RefSeq" id="WP_138221613.1">
    <property type="nucleotide sequence ID" value="NZ_VAUO01000018.1"/>
</dbReference>
<feature type="transmembrane region" description="Helical" evidence="6">
    <location>
        <begin position="434"/>
        <end position="453"/>
    </location>
</feature>
<dbReference type="OrthoDB" id="9811314at2"/>
<dbReference type="InterPro" id="IPR050626">
    <property type="entry name" value="Peptidase_M16"/>
</dbReference>
<protein>
    <submittedName>
        <fullName evidence="10">Insulinase family protein</fullName>
    </submittedName>
</protein>
<evidence type="ECO:0000256" key="1">
    <source>
        <dbReference type="ARBA" id="ARBA00007261"/>
    </source>
</evidence>
<gene>
    <name evidence="10" type="ORF">FEM01_22245</name>
</gene>
<dbReference type="EMBL" id="VAUO01000018">
    <property type="protein sequence ID" value="TLP54112.1"/>
    <property type="molecule type" value="Genomic_DNA"/>
</dbReference>
<keyword evidence="2" id="KW-0645">Protease</keyword>
<dbReference type="GO" id="GO:0006508">
    <property type="term" value="P:proteolysis"/>
    <property type="evidence" value="ECO:0007669"/>
    <property type="project" value="UniProtKB-KW"/>
</dbReference>
<comment type="similarity">
    <text evidence="1">Belongs to the peptidase M16 family.</text>
</comment>
<keyword evidence="4" id="KW-0862">Zinc</keyword>
<organism evidence="10 11">
    <name type="scientific">Pseudomonas mosselii</name>
    <dbReference type="NCBI Taxonomy" id="78327"/>
    <lineage>
        <taxon>Bacteria</taxon>
        <taxon>Pseudomonadati</taxon>
        <taxon>Pseudomonadota</taxon>
        <taxon>Gammaproteobacteria</taxon>
        <taxon>Pseudomonadales</taxon>
        <taxon>Pseudomonadaceae</taxon>
        <taxon>Pseudomonas</taxon>
    </lineage>
</organism>
<dbReference type="Proteomes" id="UP000309819">
    <property type="component" value="Unassembled WGS sequence"/>
</dbReference>
<dbReference type="Pfam" id="PF05193">
    <property type="entry name" value="Peptidase_M16_C"/>
    <property type="match status" value="1"/>
</dbReference>
<evidence type="ECO:0000256" key="2">
    <source>
        <dbReference type="ARBA" id="ARBA00022670"/>
    </source>
</evidence>
<evidence type="ECO:0000313" key="11">
    <source>
        <dbReference type="Proteomes" id="UP000309819"/>
    </source>
</evidence>
<evidence type="ECO:0000259" key="9">
    <source>
        <dbReference type="Pfam" id="PF05193"/>
    </source>
</evidence>
<evidence type="ECO:0000256" key="4">
    <source>
        <dbReference type="ARBA" id="ARBA00022833"/>
    </source>
</evidence>
<evidence type="ECO:0000256" key="7">
    <source>
        <dbReference type="SAM" id="SignalP"/>
    </source>
</evidence>
<dbReference type="InterPro" id="IPR007863">
    <property type="entry name" value="Peptidase_M16_C"/>
</dbReference>
<comment type="caution">
    <text evidence="10">The sequence shown here is derived from an EMBL/GenBank/DDBJ whole genome shotgun (WGS) entry which is preliminary data.</text>
</comment>
<feature type="signal peptide" evidence="7">
    <location>
        <begin position="1"/>
        <end position="18"/>
    </location>
</feature>